<dbReference type="AlphaFoldDB" id="A0A7C8ZUI7"/>
<organism evidence="1">
    <name type="scientific">Opuntia streptacantha</name>
    <name type="common">Prickly pear cactus</name>
    <name type="synonym">Opuntia cardona</name>
    <dbReference type="NCBI Taxonomy" id="393608"/>
    <lineage>
        <taxon>Eukaryota</taxon>
        <taxon>Viridiplantae</taxon>
        <taxon>Streptophyta</taxon>
        <taxon>Embryophyta</taxon>
        <taxon>Tracheophyta</taxon>
        <taxon>Spermatophyta</taxon>
        <taxon>Magnoliopsida</taxon>
        <taxon>eudicotyledons</taxon>
        <taxon>Gunneridae</taxon>
        <taxon>Pentapetalae</taxon>
        <taxon>Caryophyllales</taxon>
        <taxon>Cactineae</taxon>
        <taxon>Cactaceae</taxon>
        <taxon>Opuntioideae</taxon>
        <taxon>Opuntia</taxon>
    </lineage>
</organism>
<sequence>MEKAKTSGCHLKLELNPPLSSLKLRVTNWPNKVPVEFPSSLSSLSSVQGSKTEQTGHVIGTAKFPSKEVCLQRSIVSRVYPPNKMLRFSTSFEIPEAGNTSQTFIICVYLSFSFKMSTVQARYNRSSTL</sequence>
<evidence type="ECO:0000313" key="1">
    <source>
        <dbReference type="EMBL" id="MBA4652058.1"/>
    </source>
</evidence>
<protein>
    <submittedName>
        <fullName evidence="1">Uncharacterized protein</fullName>
    </submittedName>
</protein>
<proteinExistence type="predicted"/>
<name>A0A7C8ZUI7_OPUST</name>
<accession>A0A7C8ZUI7</accession>
<reference evidence="1" key="2">
    <citation type="submission" date="2020-07" db="EMBL/GenBank/DDBJ databases">
        <authorList>
            <person name="Vera ALvarez R."/>
            <person name="Arias-Moreno D.M."/>
            <person name="Jimenez-Jacinto V."/>
            <person name="Jimenez-Bremont J.F."/>
            <person name="Swaminathan K."/>
            <person name="Moose S.P."/>
            <person name="Guerrero-Gonzalez M.L."/>
            <person name="Marino-Ramirez L."/>
            <person name="Landsman D."/>
            <person name="Rodriguez-Kessler M."/>
            <person name="Delgado-Sanchez P."/>
        </authorList>
    </citation>
    <scope>NUCLEOTIDE SEQUENCE</scope>
    <source>
        <tissue evidence="1">Cladode</tissue>
    </source>
</reference>
<dbReference type="EMBL" id="GISG01172820">
    <property type="protein sequence ID" value="MBA4652058.1"/>
    <property type="molecule type" value="Transcribed_RNA"/>
</dbReference>
<reference evidence="1" key="1">
    <citation type="journal article" date="2013" name="J. Plant Res.">
        <title>Effect of fungi and light on seed germination of three Opuntia species from semiarid lands of central Mexico.</title>
        <authorList>
            <person name="Delgado-Sanchez P."/>
            <person name="Jimenez-Bremont J.F."/>
            <person name="Guerrero-Gonzalez Mde L."/>
            <person name="Flores J."/>
        </authorList>
    </citation>
    <scope>NUCLEOTIDE SEQUENCE</scope>
    <source>
        <tissue evidence="1">Cladode</tissue>
    </source>
</reference>